<reference evidence="7" key="1">
    <citation type="submission" date="2012-01" db="EMBL/GenBank/DDBJ databases">
        <authorList>
            <person name="Dash L."/>
            <person name="Sreenivasulu D."/>
            <person name="Maan N.S."/>
            <person name="Sanyal A."/>
            <person name="Saravanan S."/>
        </authorList>
    </citation>
    <scope>NUCLEOTIDE SEQUENCE</scope>
    <source>
        <strain evidence="7">M11/MBN/2005</strain>
    </source>
</reference>
<sequence length="955" mass="110446">MDEFGIPIYLSSSVPHDLLSDYDFMIDLSDKVVHAGDRHDPKKLKERKAIDVPDVEVRTDLDYNPTDNEGNQLPRALDIALSARLTRKSVRNNDGLDFLTDDKWMEWMLSDAMDVQPLKNDLSARNGFVKCDIFNSSIYIRRKYADAIAYRYTSLEDESKGCNHTRVCMVNHLINNGLYNAVQECAYALKDTYVLRVHSQRERIDEPFEPGRPKVGSLGRNARIDMSDPGYSLFKGGMLQITVSGEIPNDIRVEMERLNQIRATWIRDKSSREVRAIELCTLLSRMGRVKWNAEEEPKDEGAMSLRFQNKIDSMFFSENTEKTNIMQNTSGRTDEERFYALLLICATDAYSRRIWRSNPYPCLRGTLIAAECVLGDPYKTLRRKFNWSVRHAADKALENNAYIFTRINLFDTEKTPGMRVVHWTQELTMESQTTWDEGYPLKDEAPDDEMHCKIDTNKYKEMVTRVIDGGWDQENFKIHKLFHDDGNIFLMDFEKDAKLTAQSEVQYPDYYDKWIYAPIFDTKYKITETEIANAKDLDPAIKRTMDPMMDDPVMLQLNTIGNLYDTRPAVMGSTLSMRQRQTSLHKTLLDDPQNERFYSSRSIKKVDDPCPVYYTASLVLQKISELVMSLMTYHVDQDWESLKQYKHPSILSDFSSLVSNIQDISQLVVLLVDFFFERKSVLRSVEESRYIIHIIRSSNDANRLKSFELYFPRFGGILRTIKDAKEVSHVTALNFLPYFFLLGDNIIYKHKEWSVPVLIYSDGLMIWPAQVGANFNRFGFFGFLNYMRFHPGIRLRSKVLDDAEKVVAVEMLNYYMRTDIFKGGIQKNVRVTKLSQMEIYHSSLCGGLSDALIYALPISFPIKCLTLIIVGDDLAEPQHRISKVLEFFEHVRDHVRGIASISISRNGDVTTHSQGIVKVELLKKNILRHQFRVALLKVKGYVFGNDEMLTKLLNV</sequence>
<accession>A0A075B970</accession>
<comment type="subcellular location">
    <subcellularLocation>
        <location evidence="1">Virion</location>
    </subcellularLocation>
</comment>
<comment type="similarity">
    <text evidence="2">Belongs to the orbivirus VP2 family.</text>
</comment>
<evidence type="ECO:0000256" key="2">
    <source>
        <dbReference type="ARBA" id="ARBA00008722"/>
    </source>
</evidence>
<evidence type="ECO:0000313" key="7">
    <source>
        <dbReference type="EMBL" id="AFI45071.1"/>
    </source>
</evidence>
<evidence type="ECO:0000256" key="6">
    <source>
        <dbReference type="ARBA" id="ARBA00022996"/>
    </source>
</evidence>
<evidence type="ECO:0000256" key="4">
    <source>
        <dbReference type="ARBA" id="ARBA00022561"/>
    </source>
</evidence>
<keyword evidence="5" id="KW-0946">Virion</keyword>
<evidence type="ECO:0000256" key="5">
    <source>
        <dbReference type="ARBA" id="ARBA00022844"/>
    </source>
</evidence>
<keyword evidence="4" id="KW-0167">Capsid protein</keyword>
<name>A0A075B970_BTV</name>
<organism evidence="7">
    <name type="scientific">Bluetongue virus</name>
    <name type="common">BTV</name>
    <dbReference type="NCBI Taxonomy" id="40051"/>
    <lineage>
        <taxon>Viruses</taxon>
        <taxon>Riboviria</taxon>
        <taxon>Orthornavirae</taxon>
        <taxon>Duplornaviricota</taxon>
        <taxon>Resentoviricetes</taxon>
        <taxon>Reovirales</taxon>
        <taxon>Sedoreoviridae</taxon>
        <taxon>Orbivirus</taxon>
        <taxon>Orbivirus caerulinguae</taxon>
    </lineage>
</organism>
<proteinExistence type="inferred from homology"/>
<protein>
    <recommendedName>
        <fullName evidence="3">Outer capsid protein VP2</fullName>
    </recommendedName>
</protein>
<evidence type="ECO:0000256" key="1">
    <source>
        <dbReference type="ARBA" id="ARBA00004328"/>
    </source>
</evidence>
<dbReference type="Pfam" id="PF00898">
    <property type="entry name" value="Orbi_VP2"/>
    <property type="match status" value="1"/>
</dbReference>
<dbReference type="GO" id="GO:0005198">
    <property type="term" value="F:structural molecule activity"/>
    <property type="evidence" value="ECO:0007669"/>
    <property type="project" value="InterPro"/>
</dbReference>
<keyword evidence="6" id="KW-1153">Inner capsid protein</keyword>
<dbReference type="EMBL" id="JQ414046">
    <property type="protein sequence ID" value="AFI45071.1"/>
    <property type="molecule type" value="Genomic_RNA"/>
</dbReference>
<evidence type="ECO:0000256" key="3">
    <source>
        <dbReference type="ARBA" id="ARBA00015347"/>
    </source>
</evidence>
<dbReference type="InterPro" id="IPR001742">
    <property type="entry name" value="Capsid_VP2_Orbivir"/>
</dbReference>
<gene>
    <name evidence="7" type="primary">L2</name>
</gene>
<dbReference type="GO" id="GO:0039625">
    <property type="term" value="C:viral inner capsid"/>
    <property type="evidence" value="ECO:0007669"/>
    <property type="project" value="UniProtKB-KW"/>
</dbReference>